<dbReference type="SUPFAM" id="SSF52540">
    <property type="entry name" value="P-loop containing nucleoside triphosphate hydrolases"/>
    <property type="match status" value="2"/>
</dbReference>
<feature type="region of interest" description="Disordered" evidence="13">
    <location>
        <begin position="405"/>
        <end position="431"/>
    </location>
</feature>
<accession>A0A9Q0R5T9</accession>
<dbReference type="GO" id="GO:0003684">
    <property type="term" value="F:damaged DNA binding"/>
    <property type="evidence" value="ECO:0007669"/>
    <property type="project" value="TreeGrafter"/>
</dbReference>
<dbReference type="Pfam" id="PF13476">
    <property type="entry name" value="AAA_23"/>
    <property type="match status" value="1"/>
</dbReference>
<dbReference type="Proteomes" id="UP001149090">
    <property type="component" value="Unassembled WGS sequence"/>
</dbReference>
<evidence type="ECO:0000313" key="16">
    <source>
        <dbReference type="Proteomes" id="UP001149090"/>
    </source>
</evidence>
<evidence type="ECO:0000259" key="14">
    <source>
        <dbReference type="Pfam" id="PF13476"/>
    </source>
</evidence>
<feature type="coiled-coil region" evidence="12">
    <location>
        <begin position="926"/>
        <end position="978"/>
    </location>
</feature>
<dbReference type="InterPro" id="IPR027417">
    <property type="entry name" value="P-loop_NTPase"/>
</dbReference>
<evidence type="ECO:0000256" key="2">
    <source>
        <dbReference type="ARBA" id="ARBA00004286"/>
    </source>
</evidence>
<dbReference type="GO" id="GO:0035861">
    <property type="term" value="C:site of double-strand break"/>
    <property type="evidence" value="ECO:0007669"/>
    <property type="project" value="TreeGrafter"/>
</dbReference>
<evidence type="ECO:0000256" key="7">
    <source>
        <dbReference type="ARBA" id="ARBA00022840"/>
    </source>
</evidence>
<dbReference type="OrthoDB" id="10072614at2759"/>
<evidence type="ECO:0000256" key="9">
    <source>
        <dbReference type="ARBA" id="ARBA00023172"/>
    </source>
</evidence>
<keyword evidence="11" id="KW-0539">Nucleus</keyword>
<dbReference type="EMBL" id="JAPDFW010000126">
    <property type="protein sequence ID" value="KAJ5067511.1"/>
    <property type="molecule type" value="Genomic_DNA"/>
</dbReference>
<feature type="region of interest" description="Disordered" evidence="13">
    <location>
        <begin position="67"/>
        <end position="86"/>
    </location>
</feature>
<reference evidence="15" key="1">
    <citation type="submission" date="2022-10" db="EMBL/GenBank/DDBJ databases">
        <title>Novel sulphate-reducing endosymbionts in the free-living metamonad Anaeramoeba.</title>
        <authorList>
            <person name="Jerlstrom-Hultqvist J."/>
            <person name="Cepicka I."/>
            <person name="Gallot-Lavallee L."/>
            <person name="Salas-Leiva D."/>
            <person name="Curtis B.A."/>
            <person name="Zahonova K."/>
            <person name="Pipaliya S."/>
            <person name="Dacks J."/>
            <person name="Roger A.J."/>
        </authorList>
    </citation>
    <scope>NUCLEOTIDE SEQUENCE</scope>
    <source>
        <strain evidence="15">BMAN</strain>
    </source>
</reference>
<evidence type="ECO:0000256" key="10">
    <source>
        <dbReference type="ARBA" id="ARBA00023204"/>
    </source>
</evidence>
<evidence type="ECO:0000256" key="4">
    <source>
        <dbReference type="ARBA" id="ARBA00022454"/>
    </source>
</evidence>
<dbReference type="GO" id="GO:0005634">
    <property type="term" value="C:nucleus"/>
    <property type="evidence" value="ECO:0007669"/>
    <property type="project" value="UniProtKB-SubCell"/>
</dbReference>
<keyword evidence="9" id="KW-0233">DNA recombination</keyword>
<feature type="domain" description="Rad50/SbcC-type AAA" evidence="14">
    <location>
        <begin position="99"/>
        <end position="306"/>
    </location>
</feature>
<keyword evidence="7" id="KW-0067">ATP-binding</keyword>
<keyword evidence="10" id="KW-0234">DNA repair</keyword>
<gene>
    <name evidence="15" type="ORF">M0811_12863</name>
</gene>
<feature type="compositionally biased region" description="Low complexity" evidence="13">
    <location>
        <begin position="1070"/>
        <end position="1087"/>
    </location>
</feature>
<evidence type="ECO:0000256" key="8">
    <source>
        <dbReference type="ARBA" id="ARBA00023054"/>
    </source>
</evidence>
<keyword evidence="5" id="KW-0547">Nucleotide-binding</keyword>
<evidence type="ECO:0000256" key="6">
    <source>
        <dbReference type="ARBA" id="ARBA00022763"/>
    </source>
</evidence>
<organism evidence="15 16">
    <name type="scientific">Anaeramoeba ignava</name>
    <name type="common">Anaerobic marine amoeba</name>
    <dbReference type="NCBI Taxonomy" id="1746090"/>
    <lineage>
        <taxon>Eukaryota</taxon>
        <taxon>Metamonada</taxon>
        <taxon>Anaeramoebidae</taxon>
        <taxon>Anaeramoeba</taxon>
    </lineage>
</organism>
<dbReference type="InterPro" id="IPR038729">
    <property type="entry name" value="Rad50/SbcC_AAA"/>
</dbReference>
<dbReference type="PANTHER" id="PTHR19306:SF6">
    <property type="entry name" value="STRUCTURAL MAINTENANCE OF CHROMOSOMES PROTEIN 6"/>
    <property type="match status" value="1"/>
</dbReference>
<dbReference type="GO" id="GO:0005524">
    <property type="term" value="F:ATP binding"/>
    <property type="evidence" value="ECO:0007669"/>
    <property type="project" value="UniProtKB-KW"/>
</dbReference>
<dbReference type="GO" id="GO:0030915">
    <property type="term" value="C:Smc5-Smc6 complex"/>
    <property type="evidence" value="ECO:0007669"/>
    <property type="project" value="TreeGrafter"/>
</dbReference>
<keyword evidence="6" id="KW-0227">DNA damage</keyword>
<comment type="caution">
    <text evidence="15">The sequence shown here is derived from an EMBL/GenBank/DDBJ whole genome shotgun (WGS) entry which is preliminary data.</text>
</comment>
<dbReference type="OMA" id="MCHDHFY"/>
<evidence type="ECO:0000256" key="13">
    <source>
        <dbReference type="SAM" id="MobiDB-lite"/>
    </source>
</evidence>
<dbReference type="Gene3D" id="3.40.50.300">
    <property type="entry name" value="P-loop containing nucleotide triphosphate hydrolases"/>
    <property type="match status" value="2"/>
</dbReference>
<comment type="subcellular location">
    <subcellularLocation>
        <location evidence="2">Chromosome</location>
    </subcellularLocation>
    <subcellularLocation>
        <location evidence="1">Nucleus</location>
    </subcellularLocation>
</comment>
<dbReference type="GO" id="GO:0000724">
    <property type="term" value="P:double-strand break repair via homologous recombination"/>
    <property type="evidence" value="ECO:0007669"/>
    <property type="project" value="TreeGrafter"/>
</dbReference>
<evidence type="ECO:0000256" key="11">
    <source>
        <dbReference type="ARBA" id="ARBA00023242"/>
    </source>
</evidence>
<feature type="coiled-coil region" evidence="12">
    <location>
        <begin position="262"/>
        <end position="311"/>
    </location>
</feature>
<feature type="compositionally biased region" description="Basic residues" evidence="13">
    <location>
        <begin position="69"/>
        <end position="78"/>
    </location>
</feature>
<evidence type="ECO:0000256" key="1">
    <source>
        <dbReference type="ARBA" id="ARBA00004123"/>
    </source>
</evidence>
<dbReference type="GO" id="GO:0003697">
    <property type="term" value="F:single-stranded DNA binding"/>
    <property type="evidence" value="ECO:0007669"/>
    <property type="project" value="TreeGrafter"/>
</dbReference>
<name>A0A9Q0R5T9_ANAIG</name>
<dbReference type="AlphaFoldDB" id="A0A9Q0R5T9"/>
<dbReference type="GO" id="GO:0016887">
    <property type="term" value="F:ATP hydrolysis activity"/>
    <property type="evidence" value="ECO:0007669"/>
    <property type="project" value="InterPro"/>
</dbReference>
<protein>
    <submittedName>
        <fullName evidence="15">Structural maintenance of chromosomes 56 smc5 smc6</fullName>
    </submittedName>
</protein>
<feature type="compositionally biased region" description="Low complexity" evidence="13">
    <location>
        <begin position="1"/>
        <end position="30"/>
    </location>
</feature>
<comment type="similarity">
    <text evidence="3">Belongs to the SMC family. SMC6 subfamily.</text>
</comment>
<evidence type="ECO:0000256" key="5">
    <source>
        <dbReference type="ARBA" id="ARBA00022741"/>
    </source>
</evidence>
<feature type="coiled-coil region" evidence="12">
    <location>
        <begin position="729"/>
        <end position="841"/>
    </location>
</feature>
<evidence type="ECO:0000256" key="3">
    <source>
        <dbReference type="ARBA" id="ARBA00006793"/>
    </source>
</evidence>
<keyword evidence="16" id="KW-1185">Reference proteome</keyword>
<keyword evidence="8 12" id="KW-0175">Coiled coil</keyword>
<evidence type="ECO:0000313" key="15">
    <source>
        <dbReference type="EMBL" id="KAJ5067511.1"/>
    </source>
</evidence>
<feature type="region of interest" description="Disordered" evidence="13">
    <location>
        <begin position="1047"/>
        <end position="1092"/>
    </location>
</feature>
<feature type="compositionally biased region" description="Polar residues" evidence="13">
    <location>
        <begin position="1047"/>
        <end position="1056"/>
    </location>
</feature>
<dbReference type="Gene3D" id="1.10.287.1490">
    <property type="match status" value="1"/>
</dbReference>
<proteinExistence type="inferred from homology"/>
<keyword evidence="4" id="KW-0158">Chromosome</keyword>
<feature type="region of interest" description="Disordered" evidence="13">
    <location>
        <begin position="1"/>
        <end position="40"/>
    </location>
</feature>
<dbReference type="PANTHER" id="PTHR19306">
    <property type="entry name" value="STRUCTURAL MAINTENANCE OF CHROMOSOMES 5,6 SMC5, SMC6"/>
    <property type="match status" value="1"/>
</dbReference>
<sequence>MNSNENNNEENNNNENINEENINNENNNNENNKENNNENNNIENEMQQDFLENIDSDIQNIQNIQENLKKKKKRKKRKKEETNQTKEKIEKQAGIIEELLMENFMCHRKLKIRLNSGVNVIFGSNGSGKSAIFTALLFCLGAHTRLTNRGTNLKDLIRYGQNSCKVRVKLCNKGPIAFEPDKFGKHIYIEHKITRASSTYKIYNSKLEMISGKKNTLIQILDNFSIFIDNPIVIMPQDKVREFISKAKPQNLYRNFVRATGLEQMQKSVENAEKTIKNVANKEIKKKEAIVEKIEQEIKILNEAIEREQKYQSLKKEYHWALISQEEQKVRLSAVEMRKRADKLKQMTEGFEKAKKDLIEAESQISQFHEELDSIEAKSENIQEEKQEIQKKKKQVETEIRTKEKETKQIKTRMQDLKRQEQGKQRELKQAEDLMREYEERERRRKEKNKAIKQKIEELNTKYNELKKKKPTERNETVELERAVSEMTAQLRKSKDLENGFYREKKELKNQIRQSELSEMNEEKKRLSALGESTEKMKEVIDKNTRRFKTEPIGPLGLSIKLRDEKWMAVFQEVLGTVMKSFIVGSFEDQKSLQNLYYAAVKNSRLKNQEPGIFKTNFSNSRYNVKMPNINCTIFLQVLEIQDPIIYNCVIDWVKPETIALADSLPEARQILLNSRQYSLKVTKCYLVDGTLCMHKRSFSVMPPTKSRFFNPNQNYNVKIDKQAILSRISQIDIEIQNAQSQKSAFENQLKQHRSQIDKITKDIERAEREARTNISDLKYQIQRKKSKINEIEEEPPRTTPEISTEIEDIQKDLTRKKEKIERIEGEISQSKSELEEIKKKDEENFEKKRKCDKKQKEISTKFGRMLQQQTDAQNIVEKADTKRSGLLSEISHLDTTLEKNLKRLKDHTKECVKKSGSRIVTDKPLEELRDFMKKYKEDSKKLTNLDRKEILEKNEELQKVLRNISQTKSEIQTIEKRTENNAGYLNKKFNMFRTQIQQKFQKVLRLRRMRGSLVINLDEQKLFLNLSLTEEQLLLSSNKNIVSIESSQINPNSPKTSKKRNPSQKTKNNKNPNNINNNINNINNNKQDSSQIPVDSLDQKVKRPRVQSQLKNLSQFRKTKSFSGGEKLIVTVAYLLALWGVVDSPFYSIDEFDLYFDDLNRSIMFDLLIQHSLTVPDRQFIFITPLDVSFLADKENVTIFKLKDKNKEARDN</sequence>
<evidence type="ECO:0000256" key="12">
    <source>
        <dbReference type="SAM" id="Coils"/>
    </source>
</evidence>